<feature type="compositionally biased region" description="Low complexity" evidence="1">
    <location>
        <begin position="64"/>
        <end position="79"/>
    </location>
</feature>
<name>A0AA40B031_9PEZI</name>
<sequence length="240" mass="25657">MSWLGRSTQIVGTCRGCLLQGSPTISVGRAVGISRQSFRHATTAAKPRARKATTPANEDLASVPKKTLSTKSPTTSSTKSPRKKKADVTAAEPEVVLVFDAAGKKRPRASTTETPPDIHPYQPINTGRFDASTVAEAPAEALAQPPAQVPAQAPAPSLAPSPATPEVEKPRKPIDVKSPEFKAASRKYTALMVALPILVVTSYYLFDRLVLGNEPEDLESFRQRAVLPEAEVEAEAKPLK</sequence>
<organism evidence="2 3">
    <name type="scientific">Lasiosphaeris hirsuta</name>
    <dbReference type="NCBI Taxonomy" id="260670"/>
    <lineage>
        <taxon>Eukaryota</taxon>
        <taxon>Fungi</taxon>
        <taxon>Dikarya</taxon>
        <taxon>Ascomycota</taxon>
        <taxon>Pezizomycotina</taxon>
        <taxon>Sordariomycetes</taxon>
        <taxon>Sordariomycetidae</taxon>
        <taxon>Sordariales</taxon>
        <taxon>Lasiosphaeriaceae</taxon>
        <taxon>Lasiosphaeris</taxon>
    </lineage>
</organism>
<feature type="compositionally biased region" description="Low complexity" evidence="1">
    <location>
        <begin position="131"/>
        <end position="156"/>
    </location>
</feature>
<proteinExistence type="predicted"/>
<dbReference type="AlphaFoldDB" id="A0AA40B031"/>
<dbReference type="EMBL" id="JAUKUA010000002">
    <property type="protein sequence ID" value="KAK0725204.1"/>
    <property type="molecule type" value="Genomic_DNA"/>
</dbReference>
<accession>A0AA40B031</accession>
<keyword evidence="3" id="KW-1185">Reference proteome</keyword>
<dbReference type="Proteomes" id="UP001172102">
    <property type="component" value="Unassembled WGS sequence"/>
</dbReference>
<reference evidence="2" key="1">
    <citation type="submission" date="2023-06" db="EMBL/GenBank/DDBJ databases">
        <title>Genome-scale phylogeny and comparative genomics of the fungal order Sordariales.</title>
        <authorList>
            <consortium name="Lawrence Berkeley National Laboratory"/>
            <person name="Hensen N."/>
            <person name="Bonometti L."/>
            <person name="Westerberg I."/>
            <person name="Brannstrom I.O."/>
            <person name="Guillou S."/>
            <person name="Cros-Aarteil S."/>
            <person name="Calhoun S."/>
            <person name="Haridas S."/>
            <person name="Kuo A."/>
            <person name="Mondo S."/>
            <person name="Pangilinan J."/>
            <person name="Riley R."/>
            <person name="Labutti K."/>
            <person name="Andreopoulos B."/>
            <person name="Lipzen A."/>
            <person name="Chen C."/>
            <person name="Yanf M."/>
            <person name="Daum C."/>
            <person name="Ng V."/>
            <person name="Clum A."/>
            <person name="Steindorff A."/>
            <person name="Ohm R."/>
            <person name="Martin F."/>
            <person name="Silar P."/>
            <person name="Natvig D."/>
            <person name="Lalanne C."/>
            <person name="Gautier V."/>
            <person name="Ament-Velasquez S.L."/>
            <person name="Kruys A."/>
            <person name="Hutchinson M.I."/>
            <person name="Powell A.J."/>
            <person name="Barry K."/>
            <person name="Miller A.N."/>
            <person name="Grigoriev I.V."/>
            <person name="Debuchy R."/>
            <person name="Gladieux P."/>
            <person name="Thoren M.H."/>
            <person name="Johannesson H."/>
        </authorList>
    </citation>
    <scope>NUCLEOTIDE SEQUENCE</scope>
    <source>
        <strain evidence="2">SMH4607-1</strain>
    </source>
</reference>
<evidence type="ECO:0000256" key="1">
    <source>
        <dbReference type="SAM" id="MobiDB-lite"/>
    </source>
</evidence>
<evidence type="ECO:0000313" key="2">
    <source>
        <dbReference type="EMBL" id="KAK0725204.1"/>
    </source>
</evidence>
<protein>
    <submittedName>
        <fullName evidence="2">Uncharacterized protein</fullName>
    </submittedName>
</protein>
<comment type="caution">
    <text evidence="2">The sequence shown here is derived from an EMBL/GenBank/DDBJ whole genome shotgun (WGS) entry which is preliminary data.</text>
</comment>
<gene>
    <name evidence="2" type="ORF">B0H67DRAFT_124178</name>
</gene>
<feature type="region of interest" description="Disordered" evidence="1">
    <location>
        <begin position="38"/>
        <end position="172"/>
    </location>
</feature>
<feature type="compositionally biased region" description="Low complexity" evidence="1">
    <location>
        <begin position="41"/>
        <end position="56"/>
    </location>
</feature>
<evidence type="ECO:0000313" key="3">
    <source>
        <dbReference type="Proteomes" id="UP001172102"/>
    </source>
</evidence>